<dbReference type="Proteomes" id="UP000242877">
    <property type="component" value="Unassembled WGS sequence"/>
</dbReference>
<dbReference type="OrthoDB" id="2270193at2759"/>
<evidence type="ECO:0000259" key="3">
    <source>
        <dbReference type="Pfam" id="PF25542"/>
    </source>
</evidence>
<keyword evidence="6" id="KW-1185">Reference proteome</keyword>
<protein>
    <recommendedName>
        <fullName evidence="7">C-x8-C-x5-C-x3-H type zinc finger protein</fullName>
    </recommendedName>
</protein>
<dbReference type="PANTHER" id="PTHR37543:SF1">
    <property type="entry name" value="CCCH ZINC FINGER DNA BINDING PROTEIN (AFU_ORTHOLOGUE AFUA_5G12760)"/>
    <property type="match status" value="1"/>
</dbReference>
<organism evidence="5 6">
    <name type="scientific">Ascosphaera apis ARSEF 7405</name>
    <dbReference type="NCBI Taxonomy" id="392613"/>
    <lineage>
        <taxon>Eukaryota</taxon>
        <taxon>Fungi</taxon>
        <taxon>Dikarya</taxon>
        <taxon>Ascomycota</taxon>
        <taxon>Pezizomycotina</taxon>
        <taxon>Eurotiomycetes</taxon>
        <taxon>Eurotiomycetidae</taxon>
        <taxon>Onygenales</taxon>
        <taxon>Ascosphaeraceae</taxon>
        <taxon>Ascosphaera</taxon>
    </lineage>
</organism>
<dbReference type="VEuPathDB" id="FungiDB:AAP_00112"/>
<proteinExistence type="predicted"/>
<dbReference type="Pfam" id="PF25542">
    <property type="entry name" value="zf-CCCH_12"/>
    <property type="match status" value="1"/>
</dbReference>
<name>A0A168DKS3_9EURO</name>
<feature type="compositionally biased region" description="Low complexity" evidence="1">
    <location>
        <begin position="292"/>
        <end position="357"/>
    </location>
</feature>
<dbReference type="InterPro" id="IPR000571">
    <property type="entry name" value="Znf_CCCH"/>
</dbReference>
<evidence type="ECO:0000256" key="1">
    <source>
        <dbReference type="SAM" id="MobiDB-lite"/>
    </source>
</evidence>
<dbReference type="EMBL" id="AZGZ01000001">
    <property type="protein sequence ID" value="KZZ97851.1"/>
    <property type="molecule type" value="Genomic_DNA"/>
</dbReference>
<evidence type="ECO:0000259" key="2">
    <source>
        <dbReference type="Pfam" id="PF25540"/>
    </source>
</evidence>
<feature type="domain" description="Tandem CCCH zinc finger" evidence="4">
    <location>
        <begin position="488"/>
        <end position="541"/>
    </location>
</feature>
<evidence type="ECO:0000313" key="6">
    <source>
        <dbReference type="Proteomes" id="UP000242877"/>
    </source>
</evidence>
<accession>A0A168DKS3</accession>
<dbReference type="Pfam" id="PF25540">
    <property type="entry name" value="DUF7923"/>
    <property type="match status" value="1"/>
</dbReference>
<comment type="caution">
    <text evidence="5">The sequence shown here is derived from an EMBL/GenBank/DDBJ whole genome shotgun (WGS) entry which is preliminary data.</text>
</comment>
<reference evidence="5 6" key="1">
    <citation type="journal article" date="2016" name="Genome Biol. Evol.">
        <title>Divergent and convergent evolution of fungal pathogenicity.</title>
        <authorList>
            <person name="Shang Y."/>
            <person name="Xiao G."/>
            <person name="Zheng P."/>
            <person name="Cen K."/>
            <person name="Zhan S."/>
            <person name="Wang C."/>
        </authorList>
    </citation>
    <scope>NUCLEOTIDE SEQUENCE [LARGE SCALE GENOMIC DNA]</scope>
    <source>
        <strain evidence="5 6">ARSEF 7405</strain>
    </source>
</reference>
<evidence type="ECO:0000313" key="5">
    <source>
        <dbReference type="EMBL" id="KZZ97851.1"/>
    </source>
</evidence>
<feature type="domain" description="DUF7923" evidence="2">
    <location>
        <begin position="76"/>
        <end position="256"/>
    </location>
</feature>
<dbReference type="Pfam" id="PF25543">
    <property type="entry name" value="zf-CCCH_tandem"/>
    <property type="match status" value="1"/>
</dbReference>
<dbReference type="AlphaFoldDB" id="A0A168DKS3"/>
<gene>
    <name evidence="5" type="ORF">AAP_00112</name>
</gene>
<dbReference type="PANTHER" id="PTHR37543">
    <property type="entry name" value="CCCH ZINC FINGER DNA BINDING PROTEIN (AFU_ORTHOLOGUE AFUA_5G12760)"/>
    <property type="match status" value="1"/>
</dbReference>
<dbReference type="InterPro" id="IPR057683">
    <property type="entry name" value="DUF7923"/>
</dbReference>
<sequence>MPTIDELLLRYKQVQSTENSKDSLIHDLFAKLTEPQPGITELRQEFQTTLNNQLQLRDLQIANELEQLAQVTNLVNRESLIYVIIDGDGTIFSDQYISRGEEGGKEAGNALWTAVTVHCGDVLPVLSNTKIITRIYANIRQLADNCHKAGIVSSPSVVEDFVRGFNDSSPSFDFIDAGTRSNAAYEKILDNYNTASLNCHTRLIILGGSHDDSYAHLLEEVKVDSMHRVSLLEAIPCSPSFGTTKHVIGRANFGDLFRTSRLPDDKKNTTDGFDRAPGAGIIRRPSAISPDTSSPKTANTTSSTATQATAATAGTTSTSTTVPEPQQHQKEQQQLQQEQQQQTKPVQPPSQQVSPTTARVATWASKASANASTPLKDLTKEMSNMTVSSSSGVNATTTTAAPISTTGVTATTTTTTAPSGPIVTPVVQRNKHGQRVDNVDFKNLPKLEIHRLKQMKLCNSHYLLGECNNPACVHVHDKKIASFERRLLHLIARMTPCRYGPTCDDATCIYGHRCPYSTPGVEDCRWKNECRFPKSAHGVDLTVVRTTTI</sequence>
<feature type="region of interest" description="Disordered" evidence="1">
    <location>
        <begin position="258"/>
        <end position="378"/>
    </location>
</feature>
<feature type="domain" description="C3H1-type" evidence="3">
    <location>
        <begin position="450"/>
        <end position="478"/>
    </location>
</feature>
<dbReference type="InterPro" id="IPR057654">
    <property type="entry name" value="Znf-CCCH_tandem"/>
</dbReference>
<evidence type="ECO:0008006" key="7">
    <source>
        <dbReference type="Google" id="ProtNLM"/>
    </source>
</evidence>
<feature type="compositionally biased region" description="Basic and acidic residues" evidence="1">
    <location>
        <begin position="261"/>
        <end position="274"/>
    </location>
</feature>
<evidence type="ECO:0000259" key="4">
    <source>
        <dbReference type="Pfam" id="PF25543"/>
    </source>
</evidence>